<accession>A0AAN8CBK6</accession>
<feature type="active site" description="Glycyl thioester intermediate" evidence="4">
    <location>
        <position position="965"/>
    </location>
</feature>
<comment type="caution">
    <text evidence="8">The sequence shown here is derived from an EMBL/GenBank/DDBJ whole genome shotgun (WGS) entry which is preliminary data.</text>
</comment>
<evidence type="ECO:0000256" key="3">
    <source>
        <dbReference type="ARBA" id="ARBA00022786"/>
    </source>
</evidence>
<dbReference type="InterPro" id="IPR009091">
    <property type="entry name" value="RCC1/BLIP-II"/>
</dbReference>
<keyword evidence="3 4" id="KW-0833">Ubl conjugation pathway</keyword>
<dbReference type="FunFam" id="3.30.2410.10:FF:000003">
    <property type="entry name" value="probable E3 ubiquitin-protein ligase HERC4 isoform X1"/>
    <property type="match status" value="1"/>
</dbReference>
<proteinExistence type="predicted"/>
<dbReference type="Gene3D" id="3.30.2410.10">
    <property type="entry name" value="Hect, E3 ligase catalytic domain"/>
    <property type="match status" value="1"/>
</dbReference>
<dbReference type="AlphaFoldDB" id="A0AAN8CBK6"/>
<dbReference type="SUPFAM" id="SSF56204">
    <property type="entry name" value="Hect, E3 ligase catalytic domain"/>
    <property type="match status" value="1"/>
</dbReference>
<keyword evidence="1" id="KW-0808">Transferase</keyword>
<evidence type="ECO:0000256" key="6">
    <source>
        <dbReference type="SAM" id="MobiDB-lite"/>
    </source>
</evidence>
<evidence type="ECO:0000256" key="1">
    <source>
        <dbReference type="ARBA" id="ARBA00022679"/>
    </source>
</evidence>
<reference evidence="8 9" key="1">
    <citation type="journal article" date="2023" name="Mol. Biol. Evol.">
        <title>Genomics of Secondarily Temperate Adaptation in the Only Non-Antarctic Icefish.</title>
        <authorList>
            <person name="Rivera-Colon A.G."/>
            <person name="Rayamajhi N."/>
            <person name="Minhas B.F."/>
            <person name="Madrigal G."/>
            <person name="Bilyk K.T."/>
            <person name="Yoon V."/>
            <person name="Hune M."/>
            <person name="Gregory S."/>
            <person name="Cheng C.H.C."/>
            <person name="Catchen J.M."/>
        </authorList>
    </citation>
    <scope>NUCLEOTIDE SEQUENCE [LARGE SCALE GENOMIC DNA]</scope>
    <source>
        <strain evidence="8">JC2023a</strain>
    </source>
</reference>
<feature type="region of interest" description="Disordered" evidence="6">
    <location>
        <begin position="1"/>
        <end position="25"/>
    </location>
</feature>
<keyword evidence="9" id="KW-1185">Reference proteome</keyword>
<dbReference type="Gene3D" id="3.30.2160.10">
    <property type="entry name" value="Hect, E3 ligase catalytic domain"/>
    <property type="match status" value="1"/>
</dbReference>
<feature type="repeat" description="RCC1" evidence="5">
    <location>
        <begin position="294"/>
        <end position="347"/>
    </location>
</feature>
<dbReference type="PROSITE" id="PS50012">
    <property type="entry name" value="RCC1_3"/>
    <property type="match status" value="4"/>
</dbReference>
<dbReference type="PANTHER" id="PTHR45622:SF73">
    <property type="entry name" value="E3 UBIQUITIN-PROTEIN LIGASE HERC4-LIKE ISOFORM X1-RELATED"/>
    <property type="match status" value="1"/>
</dbReference>
<evidence type="ECO:0000259" key="7">
    <source>
        <dbReference type="PROSITE" id="PS50237"/>
    </source>
</evidence>
<evidence type="ECO:0000256" key="2">
    <source>
        <dbReference type="ARBA" id="ARBA00022737"/>
    </source>
</evidence>
<feature type="repeat" description="RCC1" evidence="5">
    <location>
        <begin position="137"/>
        <end position="189"/>
    </location>
</feature>
<dbReference type="SMART" id="SM00119">
    <property type="entry name" value="HECTc"/>
    <property type="match status" value="1"/>
</dbReference>
<dbReference type="PROSITE" id="PS00626">
    <property type="entry name" value="RCC1_2"/>
    <property type="match status" value="2"/>
</dbReference>
<organism evidence="8 9">
    <name type="scientific">Champsocephalus esox</name>
    <name type="common">pike icefish</name>
    <dbReference type="NCBI Taxonomy" id="159716"/>
    <lineage>
        <taxon>Eukaryota</taxon>
        <taxon>Metazoa</taxon>
        <taxon>Chordata</taxon>
        <taxon>Craniata</taxon>
        <taxon>Vertebrata</taxon>
        <taxon>Euteleostomi</taxon>
        <taxon>Actinopterygii</taxon>
        <taxon>Neopterygii</taxon>
        <taxon>Teleostei</taxon>
        <taxon>Neoteleostei</taxon>
        <taxon>Acanthomorphata</taxon>
        <taxon>Eupercaria</taxon>
        <taxon>Perciformes</taxon>
        <taxon>Notothenioidei</taxon>
        <taxon>Channichthyidae</taxon>
        <taxon>Champsocephalus</taxon>
    </lineage>
</organism>
<dbReference type="PROSITE" id="PS50237">
    <property type="entry name" value="HECT"/>
    <property type="match status" value="1"/>
</dbReference>
<dbReference type="PANTHER" id="PTHR45622">
    <property type="entry name" value="UBIQUITIN-PROTEIN LIGASE E3A-RELATED"/>
    <property type="match status" value="1"/>
</dbReference>
<sequence>MFSWGEDSQRGFRLKDGSETAPPTAEGLHHLQLGYHITALSAGRTVLAFLKSNGNAFIIPIMESPAGSRVRGKQEFVKFKDKIKTVSCGDDTVTLLSKGGQVLCVDRKLVPRPMKTLCAVSQVACGSHHAVALTKDGQVYTWGQGSRGQLGLGERQPSTESPQHLNSLSAVPLVQVAAGGGQSFALSVSGAVFSWGSNHCGQLGLGDTTDRHTPTPVHCLNSKKSTHIACGKAHTATLTKDGGVFTFGSGEYGQLGHNSFRDELRPRLVAELWGAKVTKIACGRHHTLVLTDSERVYSFGCGEQGQLGHGEESHPSVPLPVQLPQDTNNVITNIFAGENCSFAVCTSHEDVQEEASTVTDRFDHLMDKWTAECGSKAWKQMKQEIHRMFSSASRLNASFLEKSKDEHFQTSPKYCGLNLPRAQLAFQKLVKKDNVFAEVEGALLNLLPSLDKQPVGVEGLRIFLILNELLHVIQNHKPPLKSIKLAKAIAAAILNLSAGRLQVIGDWWSSLPSSTMSKHVEVWKQALSVILFNDPVHRSSEVKNLLLVLQLMYNVNHRIAEPQKMPESEFCLLLTNETFYLEDWLLWRLGSSYKRNTEPLILCSFPSVMDLESKKYVFDLNAQFTKIKERFRIIGEFGFSTPQDLHFVVEVRRGSVLKDTFEHLAFTNPRDFKTPLMVYYDGNLPGWNDFYGYVKDFFYEVFHEMVSAETGMFMYNDSKTLAWFPSKAAPEDQRYLHFGVLCGLALYNQCIIHLPFPLALFKKLLGVRPSLGDMMEFRPGVGEGLKNILEDYTDDEIEILNIDFSINWDGTNVDLDPHNPEKPLTGQNKKEYVEAYVNHAFNTSVEGVFQEFKRGFFQVCDQDLVKLFRPRELQDVLVGKDFNDWARLKQVTVYAGEYTTPLHPTIQMFWEVFDDLTEDQKKAFLRFVTGFERVPILDLEKFKMTIRDPEVQGPPDQFYPNAHTCSSDLELPLYSTKEIMQTRLTEALSSNKIIFKEAGTEL</sequence>
<feature type="repeat" description="RCC1" evidence="5">
    <location>
        <begin position="190"/>
        <end position="241"/>
    </location>
</feature>
<dbReference type="InterPro" id="IPR035983">
    <property type="entry name" value="Hect_E3_ubiquitin_ligase"/>
</dbReference>
<keyword evidence="2" id="KW-0677">Repeat</keyword>
<name>A0AAN8CBK6_9TELE</name>
<dbReference type="GO" id="GO:0005737">
    <property type="term" value="C:cytoplasm"/>
    <property type="evidence" value="ECO:0007669"/>
    <property type="project" value="TreeGrafter"/>
</dbReference>
<evidence type="ECO:0000256" key="4">
    <source>
        <dbReference type="PROSITE-ProRule" id="PRU00104"/>
    </source>
</evidence>
<dbReference type="Gene3D" id="2.130.10.30">
    <property type="entry name" value="Regulator of chromosome condensation 1/beta-lactamase-inhibitor protein II"/>
    <property type="match status" value="1"/>
</dbReference>
<dbReference type="InterPro" id="IPR058923">
    <property type="entry name" value="RCC1-like_dom"/>
</dbReference>
<dbReference type="EMBL" id="JAULUE010002052">
    <property type="protein sequence ID" value="KAK5898983.1"/>
    <property type="molecule type" value="Genomic_DNA"/>
</dbReference>
<evidence type="ECO:0000313" key="8">
    <source>
        <dbReference type="EMBL" id="KAK5898983.1"/>
    </source>
</evidence>
<dbReference type="Pfam" id="PF25390">
    <property type="entry name" value="WD40_RLD"/>
    <property type="match status" value="1"/>
</dbReference>
<gene>
    <name evidence="8" type="ORF">CesoFtcFv8_008507</name>
</gene>
<feature type="compositionally biased region" description="Basic and acidic residues" evidence="6">
    <location>
        <begin position="7"/>
        <end position="18"/>
    </location>
</feature>
<dbReference type="InterPro" id="IPR000408">
    <property type="entry name" value="Reg_chr_condens"/>
</dbReference>
<dbReference type="GO" id="GO:0016567">
    <property type="term" value="P:protein ubiquitination"/>
    <property type="evidence" value="ECO:0007669"/>
    <property type="project" value="TreeGrafter"/>
</dbReference>
<protein>
    <recommendedName>
        <fullName evidence="7">HECT domain-containing protein</fullName>
    </recommendedName>
</protein>
<dbReference type="InterPro" id="IPR000569">
    <property type="entry name" value="HECT_dom"/>
</dbReference>
<dbReference type="SUPFAM" id="SSF50985">
    <property type="entry name" value="RCC1/BLIP-II"/>
    <property type="match status" value="1"/>
</dbReference>
<feature type="repeat" description="RCC1" evidence="5">
    <location>
        <begin position="242"/>
        <end position="293"/>
    </location>
</feature>
<evidence type="ECO:0000256" key="5">
    <source>
        <dbReference type="PROSITE-ProRule" id="PRU00235"/>
    </source>
</evidence>
<dbReference type="GO" id="GO:0006511">
    <property type="term" value="P:ubiquitin-dependent protein catabolic process"/>
    <property type="evidence" value="ECO:0007669"/>
    <property type="project" value="TreeGrafter"/>
</dbReference>
<dbReference type="GO" id="GO:0061630">
    <property type="term" value="F:ubiquitin protein ligase activity"/>
    <property type="evidence" value="ECO:0007669"/>
    <property type="project" value="TreeGrafter"/>
</dbReference>
<dbReference type="PRINTS" id="PR00633">
    <property type="entry name" value="RCCNDNSATION"/>
</dbReference>
<dbReference type="Proteomes" id="UP001335648">
    <property type="component" value="Unassembled WGS sequence"/>
</dbReference>
<dbReference type="Gene3D" id="3.90.1750.10">
    <property type="entry name" value="Hect, E3 ligase catalytic domains"/>
    <property type="match status" value="1"/>
</dbReference>
<dbReference type="InterPro" id="IPR051709">
    <property type="entry name" value="Ub-ligase/GTPase-reg"/>
</dbReference>
<dbReference type="Pfam" id="PF00632">
    <property type="entry name" value="HECT"/>
    <property type="match status" value="1"/>
</dbReference>
<evidence type="ECO:0000313" key="9">
    <source>
        <dbReference type="Proteomes" id="UP001335648"/>
    </source>
</evidence>
<feature type="domain" description="HECT" evidence="7">
    <location>
        <begin position="668"/>
        <end position="1002"/>
    </location>
</feature>